<reference evidence="1 2" key="1">
    <citation type="journal article" date="2018" name="Pathog. Dis.">
        <title>Whole-genome sequencing based characterization of antimicrobial resistance in Enterococcus.</title>
        <authorList>
            <person name="Tyson G."/>
        </authorList>
    </citation>
    <scope>NUCLEOTIDE SEQUENCE [LARGE SCALE GENOMIC DNA]</scope>
    <source>
        <strain evidence="1 2">CVM N55263</strain>
    </source>
</reference>
<accession>A0A2S7RQ53</accession>
<evidence type="ECO:0000313" key="1">
    <source>
        <dbReference type="EMBL" id="PQF21738.1"/>
    </source>
</evidence>
<dbReference type="SUPFAM" id="SSF158560">
    <property type="entry name" value="BH3980-like"/>
    <property type="match status" value="1"/>
</dbReference>
<comment type="caution">
    <text evidence="1">The sequence shown here is derived from an EMBL/GenBank/DDBJ whole genome shotgun (WGS) entry which is preliminary data.</text>
</comment>
<dbReference type="Pfam" id="PF06304">
    <property type="entry name" value="DUF1048"/>
    <property type="match status" value="1"/>
</dbReference>
<dbReference type="RefSeq" id="WP_104872479.1">
    <property type="nucleotide sequence ID" value="NZ_PUAP01000041.1"/>
</dbReference>
<dbReference type="EMBL" id="PUAP01000041">
    <property type="protein sequence ID" value="PQF21738.1"/>
    <property type="molecule type" value="Genomic_DNA"/>
</dbReference>
<dbReference type="Gene3D" id="1.10.1900.10">
    <property type="entry name" value="c-terminal domain of poly(a) binding protein"/>
    <property type="match status" value="1"/>
</dbReference>
<dbReference type="AlphaFoldDB" id="A0A2S7RQ53"/>
<organism evidence="1 2">
    <name type="scientific">Enterococcus mundtii</name>
    <dbReference type="NCBI Taxonomy" id="53346"/>
    <lineage>
        <taxon>Bacteria</taxon>
        <taxon>Bacillati</taxon>
        <taxon>Bacillota</taxon>
        <taxon>Bacilli</taxon>
        <taxon>Lactobacillales</taxon>
        <taxon>Enterococcaceae</taxon>
        <taxon>Enterococcus</taxon>
    </lineage>
</organism>
<dbReference type="InterPro" id="IPR008316">
    <property type="entry name" value="UCP029876"/>
</dbReference>
<dbReference type="Proteomes" id="UP000237934">
    <property type="component" value="Unassembled WGS sequence"/>
</dbReference>
<name>A0A2S7RQ53_ENTMU</name>
<sequence length="115" mass="13431">MNLQEMINEKREWRGHVKRVNKLPKEYQIVYKEIQNYLFKVGPVNLRKNDFGILYELVDLFELSANEGKHVLAITGKDVARFADELIGDTPTYMDGVMAESNQKVSKSIKKWIKK</sequence>
<evidence type="ECO:0008006" key="3">
    <source>
        <dbReference type="Google" id="ProtNLM"/>
    </source>
</evidence>
<gene>
    <name evidence="1" type="ORF">CUS89_13325</name>
</gene>
<protein>
    <recommendedName>
        <fullName evidence="3">DUF1048 domain-containing protein</fullName>
    </recommendedName>
</protein>
<proteinExistence type="predicted"/>
<evidence type="ECO:0000313" key="2">
    <source>
        <dbReference type="Proteomes" id="UP000237934"/>
    </source>
</evidence>